<comment type="caution">
    <text evidence="3">The sequence shown here is derived from an EMBL/GenBank/DDBJ whole genome shotgun (WGS) entry which is preliminary data.</text>
</comment>
<organism evidence="3 4">
    <name type="scientific">Senegalia massiliensis</name>
    <dbReference type="NCBI Taxonomy" id="1720316"/>
    <lineage>
        <taxon>Bacteria</taxon>
        <taxon>Bacillati</taxon>
        <taxon>Bacillota</taxon>
        <taxon>Clostridia</taxon>
        <taxon>Eubacteriales</taxon>
        <taxon>Clostridiaceae</taxon>
        <taxon>Senegalia</taxon>
    </lineage>
</organism>
<dbReference type="EMBL" id="QXXA01000003">
    <property type="protein sequence ID" value="NBI05543.1"/>
    <property type="molecule type" value="Genomic_DNA"/>
</dbReference>
<proteinExistence type="predicted"/>
<dbReference type="Pfam" id="PF01978">
    <property type="entry name" value="TrmB"/>
    <property type="match status" value="1"/>
</dbReference>
<evidence type="ECO:0000313" key="3">
    <source>
        <dbReference type="EMBL" id="NBI05543.1"/>
    </source>
</evidence>
<gene>
    <name evidence="3" type="ORF">D3Z33_01590</name>
</gene>
<keyword evidence="4" id="KW-1185">Reference proteome</keyword>
<sequence length="269" mass="31120">MDKVIRILKSFNFNESEAKAYITLFQHGPCSGYELSKMSGISRSKIYNILESLFQKGYVSNTQDGKVLLYRSEPIEHISRLIKTSVEDGLDMLQESMSNFEKTIDSEQIWNIKGYENIINKCIDLIESSKKEILIQVWSDDLTDRLEEIIVKKQKELGRVLVIIYDSEDNYNTKIKKFYKHGFEKNKIADTGSRWITITIDSEEMLHASIKNYNVAKGIYTKNKGMVFFANEYVKHDAYCLRLIDALGDKVKDVFGENMEGIRDVFAIN</sequence>
<dbReference type="PANTHER" id="PTHR34293">
    <property type="entry name" value="HTH-TYPE TRANSCRIPTIONAL REGULATOR TRMBL2"/>
    <property type="match status" value="1"/>
</dbReference>
<evidence type="ECO:0000259" key="2">
    <source>
        <dbReference type="Pfam" id="PF11495"/>
    </source>
</evidence>
<dbReference type="InterPro" id="IPR036390">
    <property type="entry name" value="WH_DNA-bd_sf"/>
</dbReference>
<dbReference type="OrthoDB" id="1493540at2"/>
<dbReference type="RefSeq" id="WP_160196053.1">
    <property type="nucleotide sequence ID" value="NZ_QXXA01000003.1"/>
</dbReference>
<feature type="domain" description="Transcription regulator TrmB C-terminal" evidence="2">
    <location>
        <begin position="108"/>
        <end position="210"/>
    </location>
</feature>
<reference evidence="3 4" key="1">
    <citation type="submission" date="2018-08" db="EMBL/GenBank/DDBJ databases">
        <title>Murine metabolic-syndrome-specific gut microbial biobank.</title>
        <authorList>
            <person name="Liu C."/>
        </authorList>
    </citation>
    <scope>NUCLEOTIDE SEQUENCE [LARGE SCALE GENOMIC DNA]</scope>
    <source>
        <strain evidence="3 4">583</strain>
    </source>
</reference>
<dbReference type="Pfam" id="PF11495">
    <property type="entry name" value="Regulator_TrmB"/>
    <property type="match status" value="1"/>
</dbReference>
<dbReference type="InterPro" id="IPR036388">
    <property type="entry name" value="WH-like_DNA-bd_sf"/>
</dbReference>
<feature type="domain" description="Transcription regulator TrmB N-terminal" evidence="1">
    <location>
        <begin position="8"/>
        <end position="71"/>
    </location>
</feature>
<dbReference type="Gene3D" id="1.10.10.10">
    <property type="entry name" value="Winged helix-like DNA-binding domain superfamily/Winged helix DNA-binding domain"/>
    <property type="match status" value="1"/>
</dbReference>
<evidence type="ECO:0000313" key="4">
    <source>
        <dbReference type="Proteomes" id="UP000467132"/>
    </source>
</evidence>
<dbReference type="AlphaFoldDB" id="A0A845QYT2"/>
<dbReference type="InterPro" id="IPR051797">
    <property type="entry name" value="TrmB-like"/>
</dbReference>
<dbReference type="SUPFAM" id="SSF46785">
    <property type="entry name" value="Winged helix' DNA-binding domain"/>
    <property type="match status" value="1"/>
</dbReference>
<protein>
    <submittedName>
        <fullName evidence="3">TrmB family transcriptional regulator</fullName>
    </submittedName>
</protein>
<evidence type="ECO:0000259" key="1">
    <source>
        <dbReference type="Pfam" id="PF01978"/>
    </source>
</evidence>
<dbReference type="CDD" id="cd09124">
    <property type="entry name" value="PLDc_like_TrmB_middle"/>
    <property type="match status" value="1"/>
</dbReference>
<accession>A0A845QYT2</accession>
<dbReference type="InterPro" id="IPR021586">
    <property type="entry name" value="Tscrpt_reg_TrmB_C"/>
</dbReference>
<dbReference type="Proteomes" id="UP000467132">
    <property type="component" value="Unassembled WGS sequence"/>
</dbReference>
<dbReference type="InterPro" id="IPR002831">
    <property type="entry name" value="Tscrpt_reg_TrmB_N"/>
</dbReference>
<name>A0A845QYT2_9CLOT</name>
<dbReference type="PANTHER" id="PTHR34293:SF1">
    <property type="entry name" value="HTH-TYPE TRANSCRIPTIONAL REGULATOR TRMBL2"/>
    <property type="match status" value="1"/>
</dbReference>